<reference evidence="3 4" key="1">
    <citation type="submission" date="2020-08" db="EMBL/GenBank/DDBJ databases">
        <title>Genomic Encyclopedia of Type Strains, Phase IV (KMG-IV): sequencing the most valuable type-strain genomes for metagenomic binning, comparative biology and taxonomic classification.</title>
        <authorList>
            <person name="Goeker M."/>
        </authorList>
    </citation>
    <scope>NUCLEOTIDE SEQUENCE [LARGE SCALE GENOMIC DNA]</scope>
    <source>
        <strain evidence="3 4">DSM 26723</strain>
    </source>
</reference>
<organism evidence="3 4">
    <name type="scientific">Povalibacter uvarum</name>
    <dbReference type="NCBI Taxonomy" id="732238"/>
    <lineage>
        <taxon>Bacteria</taxon>
        <taxon>Pseudomonadati</taxon>
        <taxon>Pseudomonadota</taxon>
        <taxon>Gammaproteobacteria</taxon>
        <taxon>Steroidobacterales</taxon>
        <taxon>Steroidobacteraceae</taxon>
        <taxon>Povalibacter</taxon>
    </lineage>
</organism>
<feature type="compositionally biased region" description="Basic and acidic residues" evidence="1">
    <location>
        <begin position="128"/>
        <end position="157"/>
    </location>
</feature>
<gene>
    <name evidence="3" type="ORF">HNQ60_004125</name>
</gene>
<name>A0A841HTR1_9GAMM</name>
<proteinExistence type="predicted"/>
<feature type="compositionally biased region" description="Basic and acidic residues" evidence="1">
    <location>
        <begin position="1"/>
        <end position="12"/>
    </location>
</feature>
<feature type="compositionally biased region" description="Low complexity" evidence="1">
    <location>
        <begin position="347"/>
        <end position="364"/>
    </location>
</feature>
<dbReference type="PANTHER" id="PTHR34606:SF15">
    <property type="entry name" value="BON DOMAIN-CONTAINING PROTEIN"/>
    <property type="match status" value="1"/>
</dbReference>
<feature type="region of interest" description="Disordered" evidence="1">
    <location>
        <begin position="1"/>
        <end position="251"/>
    </location>
</feature>
<feature type="domain" description="BON" evidence="2">
    <location>
        <begin position="247"/>
        <end position="315"/>
    </location>
</feature>
<feature type="compositionally biased region" description="Low complexity" evidence="1">
    <location>
        <begin position="316"/>
        <end position="337"/>
    </location>
</feature>
<sequence>MGYQSRDGRQSDQSRNQGRNHRNEEARRFRDDSGWDDENAPRSAEGIGDYGGYSDSRYSSGGRFGGYAEEESSYRGDYSPRHSRREENDWRDRGRGNYENQSNYERYGYGQSGSSQSGSGQSRFGQSRFERDSGYEGSRHGENEPDFRTQPWRDRSTEGWSGDHYPHRDFTSGRGGDYERGSSGRGYGQDYGRGSEQDGRYGSLSSAYDSDYRTASGYSGDYGYQGSSGASSGRGNRGKGPKGYERSDDRLKEVICERLSDDSDIDASEITVNVTGGIVKLTGTVDSRNEKYAVEEMIANCSGVKDVDNQLRVQTSRSSSQSSQSQRDNSLGYSASGQDGGYGQAGAGRPTTTTQTSTPSTKKQ</sequence>
<dbReference type="AlphaFoldDB" id="A0A841HTR1"/>
<dbReference type="PANTHER" id="PTHR34606">
    <property type="entry name" value="BON DOMAIN-CONTAINING PROTEIN"/>
    <property type="match status" value="1"/>
</dbReference>
<evidence type="ECO:0000313" key="4">
    <source>
        <dbReference type="Proteomes" id="UP000588068"/>
    </source>
</evidence>
<dbReference type="SMART" id="SM00749">
    <property type="entry name" value="BON"/>
    <property type="match status" value="1"/>
</dbReference>
<evidence type="ECO:0000313" key="3">
    <source>
        <dbReference type="EMBL" id="MBB6095235.1"/>
    </source>
</evidence>
<feature type="compositionally biased region" description="Basic and acidic residues" evidence="1">
    <location>
        <begin position="242"/>
        <end position="251"/>
    </location>
</feature>
<dbReference type="InterPro" id="IPR007055">
    <property type="entry name" value="BON_dom"/>
</dbReference>
<feature type="compositionally biased region" description="Basic and acidic residues" evidence="1">
    <location>
        <begin position="72"/>
        <end position="96"/>
    </location>
</feature>
<evidence type="ECO:0000256" key="1">
    <source>
        <dbReference type="SAM" id="MobiDB-lite"/>
    </source>
</evidence>
<dbReference type="Pfam" id="PF04972">
    <property type="entry name" value="BON"/>
    <property type="match status" value="1"/>
</dbReference>
<feature type="region of interest" description="Disordered" evidence="1">
    <location>
        <begin position="312"/>
        <end position="364"/>
    </location>
</feature>
<dbReference type="RefSeq" id="WP_184334631.1">
    <property type="nucleotide sequence ID" value="NZ_JACHHZ010000005.1"/>
</dbReference>
<dbReference type="Gene3D" id="3.30.1340.30">
    <property type="match status" value="1"/>
</dbReference>
<feature type="compositionally biased region" description="Basic and acidic residues" evidence="1">
    <location>
        <begin position="21"/>
        <end position="33"/>
    </location>
</feature>
<feature type="compositionally biased region" description="Low complexity" evidence="1">
    <location>
        <begin position="216"/>
        <end position="234"/>
    </location>
</feature>
<keyword evidence="4" id="KW-1185">Reference proteome</keyword>
<protein>
    <submittedName>
        <fullName evidence="3">Osmotically-inducible protein OsmY</fullName>
    </submittedName>
</protein>
<feature type="compositionally biased region" description="Low complexity" evidence="1">
    <location>
        <begin position="52"/>
        <end position="61"/>
    </location>
</feature>
<dbReference type="EMBL" id="JACHHZ010000005">
    <property type="protein sequence ID" value="MBB6095235.1"/>
    <property type="molecule type" value="Genomic_DNA"/>
</dbReference>
<comment type="caution">
    <text evidence="3">The sequence shown here is derived from an EMBL/GenBank/DDBJ whole genome shotgun (WGS) entry which is preliminary data.</text>
</comment>
<feature type="compositionally biased region" description="Basic and acidic residues" evidence="1">
    <location>
        <begin position="164"/>
        <end position="182"/>
    </location>
</feature>
<dbReference type="InterPro" id="IPR014004">
    <property type="entry name" value="Transpt-assoc_nodulatn_dom_bac"/>
</dbReference>
<dbReference type="PROSITE" id="PS50914">
    <property type="entry name" value="BON"/>
    <property type="match status" value="1"/>
</dbReference>
<accession>A0A841HTR1</accession>
<evidence type="ECO:0000259" key="2">
    <source>
        <dbReference type="PROSITE" id="PS50914"/>
    </source>
</evidence>
<dbReference type="InterPro" id="IPR051686">
    <property type="entry name" value="Lipoprotein_DolP"/>
</dbReference>
<dbReference type="Proteomes" id="UP000588068">
    <property type="component" value="Unassembled WGS sequence"/>
</dbReference>
<feature type="compositionally biased region" description="Low complexity" evidence="1">
    <location>
        <begin position="107"/>
        <end position="127"/>
    </location>
</feature>